<dbReference type="InterPro" id="IPR039542">
    <property type="entry name" value="Erv_N"/>
</dbReference>
<evidence type="ECO:0008006" key="11">
    <source>
        <dbReference type="Google" id="ProtNLM"/>
    </source>
</evidence>
<evidence type="ECO:0000256" key="4">
    <source>
        <dbReference type="ARBA" id="ARBA00022989"/>
    </source>
</evidence>
<feature type="transmembrane region" description="Helical" evidence="6">
    <location>
        <begin position="368"/>
        <end position="394"/>
    </location>
</feature>
<dbReference type="AlphaFoldDB" id="A0A9P1J1E1"/>
<keyword evidence="10" id="KW-1185">Reference proteome</keyword>
<comment type="caution">
    <text evidence="9">The sequence shown here is derived from an EMBL/GenBank/DDBJ whole genome shotgun (WGS) entry which is preliminary data.</text>
</comment>
<evidence type="ECO:0000256" key="6">
    <source>
        <dbReference type="SAM" id="Phobius"/>
    </source>
</evidence>
<proteinExistence type="inferred from homology"/>
<dbReference type="GO" id="GO:0030134">
    <property type="term" value="C:COPII-coated ER to Golgi transport vesicle"/>
    <property type="evidence" value="ECO:0007669"/>
    <property type="project" value="TreeGrafter"/>
</dbReference>
<dbReference type="InterPro" id="IPR012936">
    <property type="entry name" value="Erv_C"/>
</dbReference>
<evidence type="ECO:0000259" key="8">
    <source>
        <dbReference type="Pfam" id="PF13850"/>
    </source>
</evidence>
<evidence type="ECO:0000313" key="10">
    <source>
        <dbReference type="Proteomes" id="UP001152747"/>
    </source>
</evidence>
<keyword evidence="3 6" id="KW-0812">Transmembrane</keyword>
<evidence type="ECO:0000256" key="1">
    <source>
        <dbReference type="ARBA" id="ARBA00004457"/>
    </source>
</evidence>
<feature type="domain" description="Endoplasmic reticulum vesicle transporter N-terminal" evidence="8">
    <location>
        <begin position="20"/>
        <end position="99"/>
    </location>
</feature>
<protein>
    <recommendedName>
        <fullName evidence="11">Endoplasmic reticulum vesicle transporter C-terminal domain-containing protein</fullName>
    </recommendedName>
</protein>
<dbReference type="GO" id="GO:0006890">
    <property type="term" value="P:retrograde vesicle-mediated transport, Golgi to endoplasmic reticulum"/>
    <property type="evidence" value="ECO:0007669"/>
    <property type="project" value="TreeGrafter"/>
</dbReference>
<keyword evidence="5 6" id="KW-0472">Membrane</keyword>
<organism evidence="9 10">
    <name type="scientific">Caenorhabditis angaria</name>
    <dbReference type="NCBI Taxonomy" id="860376"/>
    <lineage>
        <taxon>Eukaryota</taxon>
        <taxon>Metazoa</taxon>
        <taxon>Ecdysozoa</taxon>
        <taxon>Nematoda</taxon>
        <taxon>Chromadorea</taxon>
        <taxon>Rhabditida</taxon>
        <taxon>Rhabditina</taxon>
        <taxon>Rhabditomorpha</taxon>
        <taxon>Rhabditoidea</taxon>
        <taxon>Rhabditidae</taxon>
        <taxon>Peloderinae</taxon>
        <taxon>Caenorhabditis</taxon>
    </lineage>
</organism>
<reference evidence="9" key="1">
    <citation type="submission" date="2022-11" db="EMBL/GenBank/DDBJ databases">
        <authorList>
            <person name="Kikuchi T."/>
        </authorList>
    </citation>
    <scope>NUCLEOTIDE SEQUENCE</scope>
    <source>
        <strain evidence="9">PS1010</strain>
    </source>
</reference>
<evidence type="ECO:0000259" key="7">
    <source>
        <dbReference type="Pfam" id="PF07970"/>
    </source>
</evidence>
<comment type="subcellular location">
    <subcellularLocation>
        <location evidence="1">Endoplasmic reticulum-Golgi intermediate compartment membrane</location>
        <topology evidence="1">Multi-pass membrane protein</topology>
    </subcellularLocation>
</comment>
<evidence type="ECO:0000256" key="5">
    <source>
        <dbReference type="ARBA" id="ARBA00023136"/>
    </source>
</evidence>
<dbReference type="EMBL" id="CANHGI010000006">
    <property type="protein sequence ID" value="CAI5453944.1"/>
    <property type="molecule type" value="Genomic_DNA"/>
</dbReference>
<gene>
    <name evidence="9" type="ORF">CAMP_LOCUS16581</name>
</gene>
<dbReference type="OrthoDB" id="2382881at2759"/>
<evidence type="ECO:0000313" key="9">
    <source>
        <dbReference type="EMBL" id="CAI5453944.1"/>
    </source>
</evidence>
<accession>A0A9P1J1E1</accession>
<evidence type="ECO:0000256" key="3">
    <source>
        <dbReference type="ARBA" id="ARBA00022692"/>
    </source>
</evidence>
<dbReference type="GO" id="GO:0006888">
    <property type="term" value="P:endoplasmic reticulum to Golgi vesicle-mediated transport"/>
    <property type="evidence" value="ECO:0007669"/>
    <property type="project" value="TreeGrafter"/>
</dbReference>
<dbReference type="Pfam" id="PF07970">
    <property type="entry name" value="COPIIcoated_ERV"/>
    <property type="match status" value="1"/>
</dbReference>
<feature type="transmembrane region" description="Helical" evidence="6">
    <location>
        <begin position="42"/>
        <end position="63"/>
    </location>
</feature>
<name>A0A9P1J1E1_9PELO</name>
<keyword evidence="4 6" id="KW-1133">Transmembrane helix</keyword>
<sequence>MELNPDGGLRQRKGITKIVEDFDIFEKVVENVKEEQKASSGLISFLCFTLILFLFSTETYAFLFSKKFEYKVGVDTEMDEMPMLDLDMIVATPCGSLQVISSTDQYTEIFGGLQQTIQKNPTRFEFTDEEQMYWTILRHAHAQYNKQGIRAIEQLEYIDDDVESTLEHLAEEKQKDEAEHILSERKKAKKEGRGGHGGGFGQVMFLVNNGAGMFQLVADNGGGTGAEEGTACRVHGKFKVRKGSEEKIVISIANPMQLFDHFGATSGNISHRIEKFNFGPRIPGLVTPLSGAEHISESGQDIYRYFIKVVPTKIYGYFGYTMAYQYSVTFLKKKLAEGEHSHGGILFEYEFTANVIEVRRTSTTIFSYLIRICSILGGVYATSTIINNFVQFFLSFLYHSEPKLLANVQQRASLSTDSETHLIMDANIRVH</sequence>
<dbReference type="Pfam" id="PF13850">
    <property type="entry name" value="ERGIC_N"/>
    <property type="match status" value="1"/>
</dbReference>
<dbReference type="InterPro" id="IPR045888">
    <property type="entry name" value="Erv"/>
</dbReference>
<evidence type="ECO:0000256" key="2">
    <source>
        <dbReference type="ARBA" id="ARBA00005648"/>
    </source>
</evidence>
<comment type="similarity">
    <text evidence="2">Belongs to the ERGIC family.</text>
</comment>
<dbReference type="PANTHER" id="PTHR10984:SF30">
    <property type="entry name" value="ENDOPLASMIC RETICULUM-GOLGI INTERMEDIATE COMPARTMENT PROTEIN 2"/>
    <property type="match status" value="1"/>
</dbReference>
<dbReference type="GO" id="GO:0005783">
    <property type="term" value="C:endoplasmic reticulum"/>
    <property type="evidence" value="ECO:0007669"/>
    <property type="project" value="TreeGrafter"/>
</dbReference>
<dbReference type="GO" id="GO:0033116">
    <property type="term" value="C:endoplasmic reticulum-Golgi intermediate compartment membrane"/>
    <property type="evidence" value="ECO:0007669"/>
    <property type="project" value="UniProtKB-SubCell"/>
</dbReference>
<feature type="domain" description="Endoplasmic reticulum vesicle transporter C-terminal" evidence="7">
    <location>
        <begin position="231"/>
        <end position="386"/>
    </location>
</feature>
<dbReference type="Proteomes" id="UP001152747">
    <property type="component" value="Unassembled WGS sequence"/>
</dbReference>
<dbReference type="PANTHER" id="PTHR10984">
    <property type="entry name" value="ENDOPLASMIC RETICULUM-GOLGI INTERMEDIATE COMPARTMENT PROTEIN"/>
    <property type="match status" value="1"/>
</dbReference>